<evidence type="ECO:0000256" key="2">
    <source>
        <dbReference type="SAM" id="SignalP"/>
    </source>
</evidence>
<protein>
    <submittedName>
        <fullName evidence="4">Cg1 protein, putative</fullName>
    </submittedName>
</protein>
<dbReference type="AlphaFoldDB" id="A0A1J1H1G9"/>
<dbReference type="Pfam" id="PF08755">
    <property type="entry name" value="YccV-like"/>
    <property type="match status" value="1"/>
</dbReference>
<feature type="compositionally biased region" description="Basic residues" evidence="1">
    <location>
        <begin position="124"/>
        <end position="135"/>
    </location>
</feature>
<dbReference type="RefSeq" id="XP_028531432.1">
    <property type="nucleotide sequence ID" value="XM_028678668.1"/>
</dbReference>
<keyword evidence="5" id="KW-1185">Reference proteome</keyword>
<dbReference type="GO" id="GO:0003677">
    <property type="term" value="F:DNA binding"/>
    <property type="evidence" value="ECO:0007669"/>
    <property type="project" value="InterPro"/>
</dbReference>
<dbReference type="KEGG" id="prel:PRELSG_0107200"/>
<reference evidence="4 5" key="1">
    <citation type="submission" date="2015-04" db="EMBL/GenBank/DDBJ databases">
        <authorList>
            <consortium name="Pathogen Informatics"/>
        </authorList>
    </citation>
    <scope>NUCLEOTIDE SEQUENCE [LARGE SCALE GENOMIC DNA]</scope>
    <source>
        <strain evidence="4 5">SGS1</strain>
    </source>
</reference>
<keyword evidence="2" id="KW-0732">Signal</keyword>
<feature type="chain" id="PRO_5013357544" evidence="2">
    <location>
        <begin position="17"/>
        <end position="946"/>
    </location>
</feature>
<gene>
    <name evidence="4" type="ORF">PRELSG_0107200</name>
</gene>
<evidence type="ECO:0000256" key="1">
    <source>
        <dbReference type="SAM" id="MobiDB-lite"/>
    </source>
</evidence>
<feature type="signal peptide" evidence="2">
    <location>
        <begin position="1"/>
        <end position="16"/>
    </location>
</feature>
<dbReference type="Proteomes" id="UP000220158">
    <property type="component" value="Chromosome 1"/>
</dbReference>
<dbReference type="GeneID" id="39734322"/>
<feature type="region of interest" description="Disordered" evidence="1">
    <location>
        <begin position="110"/>
        <end position="135"/>
    </location>
</feature>
<evidence type="ECO:0000313" key="5">
    <source>
        <dbReference type="Proteomes" id="UP000220158"/>
    </source>
</evidence>
<feature type="domain" description="Hemimethylated DNA-binding" evidence="3">
    <location>
        <begin position="786"/>
        <end position="928"/>
    </location>
</feature>
<evidence type="ECO:0000259" key="3">
    <source>
        <dbReference type="SMART" id="SM00992"/>
    </source>
</evidence>
<dbReference type="Gene3D" id="2.30.30.390">
    <property type="entry name" value="Hemimethylated DNA-binding domain"/>
    <property type="match status" value="1"/>
</dbReference>
<name>A0A1J1H1G9_PLARL</name>
<dbReference type="VEuPathDB" id="PlasmoDB:PRELSG_0107200"/>
<evidence type="ECO:0000313" key="4">
    <source>
        <dbReference type="EMBL" id="CRG98422.1"/>
    </source>
</evidence>
<sequence length="946" mass="112859">MLRFLILIANILVCICFLNTKYQIQLDYSIPSALINFDKSLKYTNVTIGKDSFLCILNKSDNYSDFCEKYDLFKNINNNDINNYVEEKLNENYLLKYVDSINYKLSTSDNSGNNKIKRNDQKKKEKKKINNKREKKVNRKINKIANNKNKEANIYENGRNDRYEEINNIFNCTFKKIYDYIFYKHKFNSYHKNRIYYKINDQITLKNHIIKGKMLTINNTCIKAFSNDDILKICLNKSLTFITKRYSDKHKAHTSISNYLNGKDLLFANNTVVQYYSDGKYFFEVLFLCGNNNLRINSFERLYNISYPLIFEIYERLNMNLIKFYNIIMNKLKYNKKYFFKTFSMHTYSDSYYNSLKDKLNEILNSYYANVNYLYRVTLSAYMFCNYTNQTNPPNHYLLKNIMNKCYNFSKNDEYIYEICLPYSVIKYKKDRYGNVKYPIVLLGSSYVSINGGKPFYEKTYDFFPVLKSDYIKRKNAENYLKMKKKISYPNSSFTTSPSSLSDSVFYPKHTPLYAHKYTNTSTSHYLPSSTSFSSSYSSRSHNSSYSPFLFSSLLSHSSFNSNHVPYISSYIIDKPMEILKYGKDNFYKALAFDLKGAKCKDSLGEDYDYITTIYFDCSLHFKNESHTKVINVFQSTECHYYVHISSPFMCAHPTLLTAVQSKKEVIKCFKNVYAASSQLQNNSQNIYDYENIHKDSIEEIRNYEKLIKNNYSYNPLINENVLRDNYISNEDKFHLYEFYALKYKIFNNKNLVYLEALPKDKKIEFGQKHDFGLGNYLRKRVYKSTPLFHIGNVVKHKYWNYHAAVVSWDFVCYAPDDWKKNIFSEYPDKFQNSVHYLLLINKKRYKNYEQMHNSPTKKSYFSKNFIKNSNNKKVSELINSSEIYDENFHFAYVPESSLVYSDKMIYSEYLSHFFEKYNSFFHFYIPKKNHILWKLFPYDFFSLVY</sequence>
<dbReference type="SUPFAM" id="SSF141255">
    <property type="entry name" value="YccV-like"/>
    <property type="match status" value="1"/>
</dbReference>
<dbReference type="InterPro" id="IPR036623">
    <property type="entry name" value="Hemimethylated_DNA-bd_sf"/>
</dbReference>
<dbReference type="OrthoDB" id="448954at2759"/>
<dbReference type="SMART" id="SM00992">
    <property type="entry name" value="YccV-like"/>
    <property type="match status" value="1"/>
</dbReference>
<accession>A0A1J1H1G9</accession>
<dbReference type="EMBL" id="LN835296">
    <property type="protein sequence ID" value="CRG98422.1"/>
    <property type="molecule type" value="Genomic_DNA"/>
</dbReference>
<organism evidence="4 5">
    <name type="scientific">Plasmodium relictum</name>
    <dbReference type="NCBI Taxonomy" id="85471"/>
    <lineage>
        <taxon>Eukaryota</taxon>
        <taxon>Sar</taxon>
        <taxon>Alveolata</taxon>
        <taxon>Apicomplexa</taxon>
        <taxon>Aconoidasida</taxon>
        <taxon>Haemosporida</taxon>
        <taxon>Plasmodiidae</taxon>
        <taxon>Plasmodium</taxon>
        <taxon>Plasmodium (Haemamoeba)</taxon>
    </lineage>
</organism>
<proteinExistence type="predicted"/>
<dbReference type="InterPro" id="IPR011722">
    <property type="entry name" value="Hemimethylated_DNA-bd_dom"/>
</dbReference>